<evidence type="ECO:0000313" key="1">
    <source>
        <dbReference type="EMBL" id="PWA84160.1"/>
    </source>
</evidence>
<protein>
    <submittedName>
        <fullName evidence="1">Zinc finger, CCHC-type</fullName>
    </submittedName>
</protein>
<sequence length="217" mass="25267">MVSGIESRVELKIIDHSYLKWQQINPSAIRFLGVSSKRKLTGSNFLDLYRNLRIVLTVEDKLTYVEHPILATLVRPTPDQQDLARLMLISKTPELQKNLEHFGTYGMLKELKIMFAQQVEQELFETVQAFHACKHEEGQSVSTYVLKMKIYLDRLERLGQPTSSGLAILLEFWSHAFEHKTSYVLGFFIPLEPVDQELEEHEWHIWDAPHRSTYLGL</sequence>
<dbReference type="Proteomes" id="UP000245207">
    <property type="component" value="Unassembled WGS sequence"/>
</dbReference>
<name>A0A2U1PEI8_ARTAN</name>
<dbReference type="EMBL" id="PKPP01001260">
    <property type="protein sequence ID" value="PWA84160.1"/>
    <property type="molecule type" value="Genomic_DNA"/>
</dbReference>
<gene>
    <name evidence="1" type="ORF">CTI12_AA160740</name>
</gene>
<reference evidence="1 2" key="1">
    <citation type="journal article" date="2018" name="Mol. Plant">
        <title>The genome of Artemisia annua provides insight into the evolution of Asteraceae family and artemisinin biosynthesis.</title>
        <authorList>
            <person name="Shen Q."/>
            <person name="Zhang L."/>
            <person name="Liao Z."/>
            <person name="Wang S."/>
            <person name="Yan T."/>
            <person name="Shi P."/>
            <person name="Liu M."/>
            <person name="Fu X."/>
            <person name="Pan Q."/>
            <person name="Wang Y."/>
            <person name="Lv Z."/>
            <person name="Lu X."/>
            <person name="Zhang F."/>
            <person name="Jiang W."/>
            <person name="Ma Y."/>
            <person name="Chen M."/>
            <person name="Hao X."/>
            <person name="Li L."/>
            <person name="Tang Y."/>
            <person name="Lv G."/>
            <person name="Zhou Y."/>
            <person name="Sun X."/>
            <person name="Brodelius P.E."/>
            <person name="Rose J.K.C."/>
            <person name="Tang K."/>
        </authorList>
    </citation>
    <scope>NUCLEOTIDE SEQUENCE [LARGE SCALE GENOMIC DNA]</scope>
    <source>
        <strain evidence="2">cv. Huhao1</strain>
        <tissue evidence="1">Leaf</tissue>
    </source>
</reference>
<proteinExistence type="predicted"/>
<keyword evidence="2" id="KW-1185">Reference proteome</keyword>
<comment type="caution">
    <text evidence="1">The sequence shown here is derived from an EMBL/GenBank/DDBJ whole genome shotgun (WGS) entry which is preliminary data.</text>
</comment>
<dbReference type="AlphaFoldDB" id="A0A2U1PEI8"/>
<accession>A0A2U1PEI8</accession>
<dbReference type="OrthoDB" id="1920930at2759"/>
<evidence type="ECO:0000313" key="2">
    <source>
        <dbReference type="Proteomes" id="UP000245207"/>
    </source>
</evidence>
<organism evidence="1 2">
    <name type="scientific">Artemisia annua</name>
    <name type="common">Sweet wormwood</name>
    <dbReference type="NCBI Taxonomy" id="35608"/>
    <lineage>
        <taxon>Eukaryota</taxon>
        <taxon>Viridiplantae</taxon>
        <taxon>Streptophyta</taxon>
        <taxon>Embryophyta</taxon>
        <taxon>Tracheophyta</taxon>
        <taxon>Spermatophyta</taxon>
        <taxon>Magnoliopsida</taxon>
        <taxon>eudicotyledons</taxon>
        <taxon>Gunneridae</taxon>
        <taxon>Pentapetalae</taxon>
        <taxon>asterids</taxon>
        <taxon>campanulids</taxon>
        <taxon>Asterales</taxon>
        <taxon>Asteraceae</taxon>
        <taxon>Asteroideae</taxon>
        <taxon>Anthemideae</taxon>
        <taxon>Artemisiinae</taxon>
        <taxon>Artemisia</taxon>
    </lineage>
</organism>